<organism evidence="2 3">
    <name type="scientific">Lunasporangiospora selenospora</name>
    <dbReference type="NCBI Taxonomy" id="979761"/>
    <lineage>
        <taxon>Eukaryota</taxon>
        <taxon>Fungi</taxon>
        <taxon>Fungi incertae sedis</taxon>
        <taxon>Mucoromycota</taxon>
        <taxon>Mortierellomycotina</taxon>
        <taxon>Mortierellomycetes</taxon>
        <taxon>Mortierellales</taxon>
        <taxon>Mortierellaceae</taxon>
        <taxon>Lunasporangiospora</taxon>
    </lineage>
</organism>
<evidence type="ECO:0000313" key="3">
    <source>
        <dbReference type="Proteomes" id="UP000780801"/>
    </source>
</evidence>
<feature type="region of interest" description="Disordered" evidence="1">
    <location>
        <begin position="17"/>
        <end position="38"/>
    </location>
</feature>
<keyword evidence="3" id="KW-1185">Reference proteome</keyword>
<reference evidence="2" key="1">
    <citation type="journal article" date="2020" name="Fungal Divers.">
        <title>Resolving the Mortierellaceae phylogeny through synthesis of multi-gene phylogenetics and phylogenomics.</title>
        <authorList>
            <person name="Vandepol N."/>
            <person name="Liber J."/>
            <person name="Desiro A."/>
            <person name="Na H."/>
            <person name="Kennedy M."/>
            <person name="Barry K."/>
            <person name="Grigoriev I.V."/>
            <person name="Miller A.N."/>
            <person name="O'Donnell K."/>
            <person name="Stajich J.E."/>
            <person name="Bonito G."/>
        </authorList>
    </citation>
    <scope>NUCLEOTIDE SEQUENCE</scope>
    <source>
        <strain evidence="2">KOD1015</strain>
    </source>
</reference>
<sequence>MTTTTTTILNPIRAIATKRTTSRSSTKKTETQSKKAAIYTTEPLERTRSFLLDKPSKPKSKRLKASTNLPKSASDFERRMASNPYALLTKLIEVDSSSSGPRSWIVPDGIIPRPLLSAQGQAEDRFALGRWVATDSSIIDATVKEGRYKIISTSAYVRPDLSKLIYAQWAIKAGYEIEQLTNTGRLAKTWLRPLSQVSAFDSTLQKPLSFSCLDSLDKPLQCVLYFKSGMDSSNPTKDPAKESIETDPESAPKPSLPTFTTRSAIFGDFLLQTTKEEGNQIFATSVPVYDIEQMFGHDPSILDRIRECCQGISSADHTPLQFVGLVEAKATVDFGVDLWRMMNLFPRQRQLIEENRRRSLVVENKRRQ</sequence>
<dbReference type="EMBL" id="JAABOA010003901">
    <property type="protein sequence ID" value="KAF9578207.1"/>
    <property type="molecule type" value="Genomic_DNA"/>
</dbReference>
<protein>
    <submittedName>
        <fullName evidence="2">Uncharacterized protein</fullName>
    </submittedName>
</protein>
<dbReference type="OrthoDB" id="3363286at2759"/>
<name>A0A9P6FN06_9FUNG</name>
<evidence type="ECO:0000256" key="1">
    <source>
        <dbReference type="SAM" id="MobiDB-lite"/>
    </source>
</evidence>
<feature type="region of interest" description="Disordered" evidence="1">
    <location>
        <begin position="231"/>
        <end position="257"/>
    </location>
</feature>
<evidence type="ECO:0000313" key="2">
    <source>
        <dbReference type="EMBL" id="KAF9578207.1"/>
    </source>
</evidence>
<dbReference type="Proteomes" id="UP000780801">
    <property type="component" value="Unassembled WGS sequence"/>
</dbReference>
<comment type="caution">
    <text evidence="2">The sequence shown here is derived from an EMBL/GenBank/DDBJ whole genome shotgun (WGS) entry which is preliminary data.</text>
</comment>
<accession>A0A9P6FN06</accession>
<proteinExistence type="predicted"/>
<dbReference type="AlphaFoldDB" id="A0A9P6FN06"/>
<gene>
    <name evidence="2" type="ORF">BGW38_006126</name>
</gene>
<feature type="non-terminal residue" evidence="2">
    <location>
        <position position="368"/>
    </location>
</feature>